<name>A0ABZ2YGU9_9MOLU</name>
<keyword evidence="1" id="KW-1133">Transmembrane helix</keyword>
<evidence type="ECO:0000256" key="1">
    <source>
        <dbReference type="SAM" id="Phobius"/>
    </source>
</evidence>
<dbReference type="EMBL" id="CP128397">
    <property type="protein sequence ID" value="WZN38362.1"/>
    <property type="molecule type" value="Genomic_DNA"/>
</dbReference>
<keyword evidence="1" id="KW-0472">Membrane</keyword>
<gene>
    <name evidence="2" type="ORF">M33023_01680</name>
</gene>
<evidence type="ECO:0000313" key="3">
    <source>
        <dbReference type="Proteomes" id="UP001470586"/>
    </source>
</evidence>
<evidence type="ECO:0000313" key="2">
    <source>
        <dbReference type="EMBL" id="WZN38362.1"/>
    </source>
</evidence>
<organism evidence="2 3">
    <name type="scientific">Candidatus Phytoplasma asteris</name>
    <dbReference type="NCBI Taxonomy" id="85620"/>
    <lineage>
        <taxon>Bacteria</taxon>
        <taxon>Bacillati</taxon>
        <taxon>Mycoplasmatota</taxon>
        <taxon>Mollicutes</taxon>
        <taxon>Acholeplasmatales</taxon>
        <taxon>Acholeplasmataceae</taxon>
        <taxon>Candidatus Phytoplasma</taxon>
        <taxon>16SrI (Aster yellows group)</taxon>
    </lineage>
</organism>
<proteinExistence type="predicted"/>
<accession>A0ABZ2YGU9</accession>
<dbReference type="Proteomes" id="UP001470586">
    <property type="component" value="Chromosome"/>
</dbReference>
<feature type="transmembrane region" description="Helical" evidence="1">
    <location>
        <begin position="12"/>
        <end position="29"/>
    </location>
</feature>
<keyword evidence="1" id="KW-0812">Transmembrane</keyword>
<sequence length="66" mass="8059">MYLSLKKIKFRTKFYLIIFIFIYLLLNFYQKNLVFAMKKNNSNYIVEQDLIPKKSNDSEMIDIKIL</sequence>
<protein>
    <recommendedName>
        <fullName evidence="4">Sequence-variable mosaic (SVM) signal sequence domain-containing protein</fullName>
    </recommendedName>
</protein>
<reference evidence="2" key="1">
    <citation type="submission" date="2023-06" db="EMBL/GenBank/DDBJ databases">
        <title>Complete Genome of Candidatus Phytoplasma asteris M33.</title>
        <authorList>
            <person name="Toth R."/>
            <person name="Ilic A.-M."/>
            <person name="Huettel B."/>
            <person name="Duduk B."/>
            <person name="Kube M."/>
        </authorList>
    </citation>
    <scope>NUCLEOTIDE SEQUENCE [LARGE SCALE GENOMIC DNA]</scope>
    <source>
        <strain evidence="2">M33</strain>
    </source>
</reference>
<keyword evidence="3" id="KW-1185">Reference proteome</keyword>
<evidence type="ECO:0008006" key="4">
    <source>
        <dbReference type="Google" id="ProtNLM"/>
    </source>
</evidence>